<sequence>MATSLDSLSLSQLLDVSIGMPRYGAVHFAAMRKLLQAVLEHLDVQYLSSEEPWPGHLSGPSLADVAAEVKEIKKEIEINKKHMSEVEAVPSPVGTPPPDSPSLLPQTAVLGTALTAQILDEAIGGIKAELSHLSEDISKMQKAQTRMAEDMKKFQEVQDEDTNLIQDLIEEIDRLKTAQNRMEGDIKKTKEALPLMKKMGEDLKKLREDTANWKEEISKEMSQQIEAVLQETKSELQKMEEQQEMRNTMLEQLVTETANKLNEQLGEVPEPSGSQEEEQEKESGDCSSCTFNIRLCLGDLLQRCEKLQEQVESLESRHMAMGKLKRIMRNWGQDQERLHHVEATVVQIQGNCEKLSFASGRLQKDSQQKQKAIEMLFQSLEKLQKEKADEQDMLAAMDLKADRAALGSKVNCSQFEANMERMDERMQELQSQISDQEQHWNTVQQQFSDAMEEKLGRQELKAFSDHMEETWNRNLEELENRLSRERAAGIKKQLPVPFTCLSCDRMLTMHVPGHRVKLEMAQGWALTILCPIPQETVHGSVSRVSQSSGDHQSSMSTLQHINASLQRTGQPPVFLTIPSKLRLTQLLDSIGHISRGHDDQHPVVIGTQCESGVGLSWHGMSEGRRSWLSAGYGVGFE</sequence>
<feature type="coiled-coil region" evidence="1">
    <location>
        <begin position="366"/>
        <end position="488"/>
    </location>
</feature>
<keyword evidence="5" id="KW-1185">Reference proteome</keyword>
<keyword evidence="1" id="KW-0175">Coiled coil</keyword>
<dbReference type="EMBL" id="QRBI01000111">
    <property type="protein sequence ID" value="RMC10865.1"/>
    <property type="molecule type" value="Genomic_DNA"/>
</dbReference>
<dbReference type="Gene3D" id="1.20.5.300">
    <property type="match status" value="1"/>
</dbReference>
<feature type="coiled-coil region" evidence="1">
    <location>
        <begin position="140"/>
        <end position="242"/>
    </location>
</feature>
<comment type="caution">
    <text evidence="4">The sequence shown here is derived from an EMBL/GenBank/DDBJ whole genome shotgun (WGS) entry which is preliminary data.</text>
</comment>
<feature type="region of interest" description="Disordered" evidence="2">
    <location>
        <begin position="265"/>
        <end position="284"/>
    </location>
</feature>
<evidence type="ECO:0000313" key="5">
    <source>
        <dbReference type="Proteomes" id="UP000269221"/>
    </source>
</evidence>
<dbReference type="STRING" id="333673.A0A3M0KCU8"/>
<dbReference type="PANTHER" id="PTHR46766">
    <property type="entry name" value="GLUTAMINE-RICH PROTEIN 2"/>
    <property type="match status" value="1"/>
</dbReference>
<evidence type="ECO:0000313" key="4">
    <source>
        <dbReference type="EMBL" id="RMC10865.1"/>
    </source>
</evidence>
<dbReference type="Proteomes" id="UP000269221">
    <property type="component" value="Unassembled WGS sequence"/>
</dbReference>
<evidence type="ECO:0000256" key="1">
    <source>
        <dbReference type="SAM" id="Coils"/>
    </source>
</evidence>
<dbReference type="AlphaFoldDB" id="A0A3M0KCU8"/>
<organism evidence="4 5">
    <name type="scientific">Hirundo rustica rustica</name>
    <dbReference type="NCBI Taxonomy" id="333673"/>
    <lineage>
        <taxon>Eukaryota</taxon>
        <taxon>Metazoa</taxon>
        <taxon>Chordata</taxon>
        <taxon>Craniata</taxon>
        <taxon>Vertebrata</taxon>
        <taxon>Euteleostomi</taxon>
        <taxon>Archelosauria</taxon>
        <taxon>Archosauria</taxon>
        <taxon>Dinosauria</taxon>
        <taxon>Saurischia</taxon>
        <taxon>Theropoda</taxon>
        <taxon>Coelurosauria</taxon>
        <taxon>Aves</taxon>
        <taxon>Neognathae</taxon>
        <taxon>Neoaves</taxon>
        <taxon>Telluraves</taxon>
        <taxon>Australaves</taxon>
        <taxon>Passeriformes</taxon>
        <taxon>Sylvioidea</taxon>
        <taxon>Hirundinidae</taxon>
        <taxon>Hirundo</taxon>
    </lineage>
</organism>
<evidence type="ECO:0000256" key="2">
    <source>
        <dbReference type="SAM" id="MobiDB-lite"/>
    </source>
</evidence>
<name>A0A3M0KCU8_HIRRU</name>
<protein>
    <recommendedName>
        <fullName evidence="3">DUF4795 domain-containing protein</fullName>
    </recommendedName>
</protein>
<feature type="coiled-coil region" evidence="1">
    <location>
        <begin position="297"/>
        <end position="324"/>
    </location>
</feature>
<accession>A0A3M0KCU8</accession>
<dbReference type="InterPro" id="IPR032013">
    <property type="entry name" value="DUF4795"/>
</dbReference>
<feature type="domain" description="DUF4795" evidence="3">
    <location>
        <begin position="333"/>
        <end position="516"/>
    </location>
</feature>
<dbReference type="Pfam" id="PF16043">
    <property type="entry name" value="DUF4795"/>
    <property type="match status" value="1"/>
</dbReference>
<dbReference type="PANTHER" id="PTHR46766:SF1">
    <property type="entry name" value="GLUTAMINE-RICH PROTEIN 2"/>
    <property type="match status" value="1"/>
</dbReference>
<reference evidence="4 5" key="1">
    <citation type="submission" date="2018-07" db="EMBL/GenBank/DDBJ databases">
        <title>A high quality draft genome assembly of the barn swallow (H. rustica rustica).</title>
        <authorList>
            <person name="Formenti G."/>
            <person name="Chiara M."/>
            <person name="Poveda L."/>
            <person name="Francoijs K.-J."/>
            <person name="Bonisoli-Alquati A."/>
            <person name="Canova L."/>
            <person name="Gianfranceschi L."/>
            <person name="Horner D.S."/>
            <person name="Saino N."/>
        </authorList>
    </citation>
    <scope>NUCLEOTIDE SEQUENCE [LARGE SCALE GENOMIC DNA]</scope>
    <source>
        <strain evidence="4">Chelidonia</strain>
        <tissue evidence="4">Blood</tissue>
    </source>
</reference>
<dbReference type="OrthoDB" id="5981048at2759"/>
<evidence type="ECO:0000259" key="3">
    <source>
        <dbReference type="Pfam" id="PF16043"/>
    </source>
</evidence>
<proteinExistence type="predicted"/>
<gene>
    <name evidence="4" type="ORF">DUI87_12577</name>
</gene>